<dbReference type="Pfam" id="PF00012">
    <property type="entry name" value="HSP70"/>
    <property type="match status" value="1"/>
</dbReference>
<accession>A0A7W7ACF6</accession>
<keyword evidence="4" id="KW-0143">Chaperone</keyword>
<dbReference type="PROSITE" id="PS00329">
    <property type="entry name" value="HSP70_2"/>
    <property type="match status" value="1"/>
</dbReference>
<protein>
    <submittedName>
        <fullName evidence="6">Molecular chaperone HscC</fullName>
    </submittedName>
</protein>
<name>A0A7W7ACF6_9SPHN</name>
<dbReference type="SUPFAM" id="SSF100920">
    <property type="entry name" value="Heat shock protein 70kD (HSP70), peptide-binding domain"/>
    <property type="match status" value="1"/>
</dbReference>
<dbReference type="InterPro" id="IPR043129">
    <property type="entry name" value="ATPase_NBD"/>
</dbReference>
<dbReference type="OrthoDB" id="9766019at2"/>
<evidence type="ECO:0000256" key="1">
    <source>
        <dbReference type="ARBA" id="ARBA00007381"/>
    </source>
</evidence>
<evidence type="ECO:0000256" key="4">
    <source>
        <dbReference type="ARBA" id="ARBA00023186"/>
    </source>
</evidence>
<dbReference type="InterPro" id="IPR018181">
    <property type="entry name" value="Heat_shock_70_CS"/>
</dbReference>
<dbReference type="EMBL" id="JACHOA010000005">
    <property type="protein sequence ID" value="MBB4614469.1"/>
    <property type="molecule type" value="Genomic_DNA"/>
</dbReference>
<dbReference type="InterPro" id="IPR029047">
    <property type="entry name" value="HSP70_peptide-bd_sf"/>
</dbReference>
<comment type="caution">
    <text evidence="6">The sequence shown here is derived from an EMBL/GenBank/DDBJ whole genome shotgun (WGS) entry which is preliminary data.</text>
</comment>
<dbReference type="Gene3D" id="3.90.640.10">
    <property type="entry name" value="Actin, Chain A, domain 4"/>
    <property type="match status" value="1"/>
</dbReference>
<keyword evidence="2 5" id="KW-0547">Nucleotide-binding</keyword>
<evidence type="ECO:0000256" key="2">
    <source>
        <dbReference type="ARBA" id="ARBA00022741"/>
    </source>
</evidence>
<evidence type="ECO:0000256" key="3">
    <source>
        <dbReference type="ARBA" id="ARBA00022840"/>
    </source>
</evidence>
<evidence type="ECO:0000313" key="6">
    <source>
        <dbReference type="EMBL" id="MBB4614469.1"/>
    </source>
</evidence>
<dbReference type="Gene3D" id="2.60.34.10">
    <property type="entry name" value="Substrate Binding Domain Of DNAk, Chain A, domain 1"/>
    <property type="match status" value="1"/>
</dbReference>
<dbReference type="AlphaFoldDB" id="A0A7W7ACF6"/>
<evidence type="ECO:0000256" key="5">
    <source>
        <dbReference type="RuleBase" id="RU003322"/>
    </source>
</evidence>
<dbReference type="FunFam" id="3.30.420.40:FF:000071">
    <property type="entry name" value="Molecular chaperone DnaK"/>
    <property type="match status" value="1"/>
</dbReference>
<dbReference type="PANTHER" id="PTHR19375">
    <property type="entry name" value="HEAT SHOCK PROTEIN 70KDA"/>
    <property type="match status" value="1"/>
</dbReference>
<comment type="similarity">
    <text evidence="1 5">Belongs to the heat shock protein 70 family.</text>
</comment>
<dbReference type="GO" id="GO:0005524">
    <property type="term" value="F:ATP binding"/>
    <property type="evidence" value="ECO:0007669"/>
    <property type="project" value="UniProtKB-KW"/>
</dbReference>
<proteinExistence type="inferred from homology"/>
<evidence type="ECO:0000313" key="7">
    <source>
        <dbReference type="Proteomes" id="UP000538566"/>
    </source>
</evidence>
<gene>
    <name evidence="6" type="ORF">GGR37_002756</name>
</gene>
<sequence length="573" mass="61464">MLIGIDLGTTNSAVALWQADDNGGGQAQLVPNALGALLTPSAVSVLPDGTTLVGAAALERVGLKDGATATSFKRFMGTDRKVKLGKKEFSAEDLSALVLMALRDDVTALTGTRPTEAVITVPAYFNDRQRKATRRAGELAGLTVRRLINEPTAAALAFGLQDKEEREPFLVFDLGGGTFDVSIVEMFEGIVEVRASAGDNRLGGDDFNTALATAVRGRLDPDGLLGKLGDQRAQALLLQAAEKAKRALSEAQETEFALTVEDRRLSTTVTTSEFEAQAEGLIKRLRDPVVRALRDSQIDAASLSEVVLVGGATRMPVVRKAITRLFGRFPNSSVHPDHAVALGAAIQGGLIARDGGLEEIRITDVCPFTLGIETAEHSARGTVQQGLFSPIIERNTPVPVSRSGLYSTISDNQKQIEVKIYQGEAREVSGNVHLGQLKVPVPPRPAGEVSIDVRFSYDSSGLLEVDVEVPLTGAKHNLVIIDEEDRRAANDLESRRKALAALKHHPREEAGNQALLARAERCYEEFLGDIRAHVGDRTRMFVAALDSQDPRRIADAAAGLTELLDMLEANPPL</sequence>
<organism evidence="6 7">
    <name type="scientific">Novosphingobium taihuense</name>
    <dbReference type="NCBI Taxonomy" id="260085"/>
    <lineage>
        <taxon>Bacteria</taxon>
        <taxon>Pseudomonadati</taxon>
        <taxon>Pseudomonadota</taxon>
        <taxon>Alphaproteobacteria</taxon>
        <taxon>Sphingomonadales</taxon>
        <taxon>Sphingomonadaceae</taxon>
        <taxon>Novosphingobium</taxon>
    </lineage>
</organism>
<dbReference type="GO" id="GO:0140662">
    <property type="term" value="F:ATP-dependent protein folding chaperone"/>
    <property type="evidence" value="ECO:0007669"/>
    <property type="project" value="InterPro"/>
</dbReference>
<keyword evidence="7" id="KW-1185">Reference proteome</keyword>
<keyword evidence="3 5" id="KW-0067">ATP-binding</keyword>
<dbReference type="Gene3D" id="3.30.420.40">
    <property type="match status" value="2"/>
</dbReference>
<dbReference type="PROSITE" id="PS00297">
    <property type="entry name" value="HSP70_1"/>
    <property type="match status" value="1"/>
</dbReference>
<dbReference type="PRINTS" id="PR00301">
    <property type="entry name" value="HEATSHOCK70"/>
</dbReference>
<dbReference type="InterPro" id="IPR013126">
    <property type="entry name" value="Hsp_70_fam"/>
</dbReference>
<dbReference type="RefSeq" id="WP_144904771.1">
    <property type="nucleotide sequence ID" value="NZ_JACHOA010000005.1"/>
</dbReference>
<dbReference type="PROSITE" id="PS01036">
    <property type="entry name" value="HSP70_3"/>
    <property type="match status" value="1"/>
</dbReference>
<dbReference type="SUPFAM" id="SSF53067">
    <property type="entry name" value="Actin-like ATPase domain"/>
    <property type="match status" value="2"/>
</dbReference>
<reference evidence="6 7" key="1">
    <citation type="submission" date="2020-08" db="EMBL/GenBank/DDBJ databases">
        <title>Genomic Encyclopedia of Type Strains, Phase IV (KMG-IV): sequencing the most valuable type-strain genomes for metagenomic binning, comparative biology and taxonomic classification.</title>
        <authorList>
            <person name="Goeker M."/>
        </authorList>
    </citation>
    <scope>NUCLEOTIDE SEQUENCE [LARGE SCALE GENOMIC DNA]</scope>
    <source>
        <strain evidence="6 7">DSM 17507</strain>
    </source>
</reference>
<dbReference type="Proteomes" id="UP000538566">
    <property type="component" value="Unassembled WGS sequence"/>
</dbReference>